<comment type="subcellular location">
    <subcellularLocation>
        <location evidence="1">Membrane</location>
    </subcellularLocation>
</comment>
<dbReference type="InterPro" id="IPR036179">
    <property type="entry name" value="Ig-like_dom_sf"/>
</dbReference>
<dbReference type="InterPro" id="IPR024303">
    <property type="entry name" value="NK_rcpt_2B4_Ig_dom"/>
</dbReference>
<evidence type="ECO:0000256" key="2">
    <source>
        <dbReference type="ARBA" id="ARBA00022729"/>
    </source>
</evidence>
<evidence type="ECO:0000313" key="7">
    <source>
        <dbReference type="Proteomes" id="UP000579812"/>
    </source>
</evidence>
<dbReference type="InterPro" id="IPR003599">
    <property type="entry name" value="Ig_sub"/>
</dbReference>
<proteinExistence type="predicted"/>
<keyword evidence="7" id="KW-1185">Reference proteome</keyword>
<keyword evidence="3" id="KW-0472">Membrane</keyword>
<dbReference type="Pfam" id="PF11465">
    <property type="entry name" value="Receptor_2B4"/>
    <property type="match status" value="2"/>
</dbReference>
<evidence type="ECO:0000256" key="1">
    <source>
        <dbReference type="ARBA" id="ARBA00004370"/>
    </source>
</evidence>
<dbReference type="PANTHER" id="PTHR12080:SF48">
    <property type="entry name" value="IMMUNOGLOBULIN SUBTYPE DOMAIN-CONTAINING PROTEIN"/>
    <property type="match status" value="1"/>
</dbReference>
<accession>A0A7J6DIL5</accession>
<dbReference type="InterPro" id="IPR013783">
    <property type="entry name" value="Ig-like_fold"/>
</dbReference>
<keyword evidence="2" id="KW-0732">Signal</keyword>
<reference evidence="6 7" key="1">
    <citation type="submission" date="2020-04" db="EMBL/GenBank/DDBJ databases">
        <title>Chromosome-level genome assembly of a cyprinid fish Onychostoma macrolepis by integration of Nanopore Sequencing, Bionano and Hi-C technology.</title>
        <authorList>
            <person name="Wang D."/>
        </authorList>
    </citation>
    <scope>NUCLEOTIDE SEQUENCE [LARGE SCALE GENOMIC DNA]</scope>
    <source>
        <strain evidence="6">SWU-2019</strain>
        <tissue evidence="6">Muscle</tissue>
    </source>
</reference>
<protein>
    <recommendedName>
        <fullName evidence="5">Immunoglobulin domain-containing protein</fullName>
    </recommendedName>
</protein>
<dbReference type="InterPro" id="IPR015631">
    <property type="entry name" value="CD2/SLAM_rcpt"/>
</dbReference>
<evidence type="ECO:0000256" key="4">
    <source>
        <dbReference type="ARBA" id="ARBA00023180"/>
    </source>
</evidence>
<dbReference type="SMART" id="SM00409">
    <property type="entry name" value="IG"/>
    <property type="match status" value="2"/>
</dbReference>
<dbReference type="PANTHER" id="PTHR12080">
    <property type="entry name" value="SIGNALING LYMPHOCYTIC ACTIVATION MOLECULE"/>
    <property type="match status" value="1"/>
</dbReference>
<organism evidence="6 7">
    <name type="scientific">Onychostoma macrolepis</name>
    <dbReference type="NCBI Taxonomy" id="369639"/>
    <lineage>
        <taxon>Eukaryota</taxon>
        <taxon>Metazoa</taxon>
        <taxon>Chordata</taxon>
        <taxon>Craniata</taxon>
        <taxon>Vertebrata</taxon>
        <taxon>Euteleostomi</taxon>
        <taxon>Actinopterygii</taxon>
        <taxon>Neopterygii</taxon>
        <taxon>Teleostei</taxon>
        <taxon>Ostariophysi</taxon>
        <taxon>Cypriniformes</taxon>
        <taxon>Cyprinidae</taxon>
        <taxon>Acrossocheilinae</taxon>
        <taxon>Onychostoma</taxon>
    </lineage>
</organism>
<keyword evidence="4" id="KW-0325">Glycoprotein</keyword>
<dbReference type="EMBL" id="JAAMOB010000001">
    <property type="protein sequence ID" value="KAF4119129.1"/>
    <property type="molecule type" value="Genomic_DNA"/>
</dbReference>
<evidence type="ECO:0000313" key="6">
    <source>
        <dbReference type="EMBL" id="KAF4119129.1"/>
    </source>
</evidence>
<sequence length="441" mass="49905">MLDKAEQARCRRESVKRTFGRSRIPRQSYQGCQPPQPPTLIGHNHGSLVEDRTVIFGHLMTVEVPGEDVKKAVGETVSFRPDTLESPVTSIVWKHVSLSTVKAIEWDVDDGVIIPNQRFKDITTLDEKTGQITITNLKVEHSGEYTIDINSKEQGQRFSLEVMERVPKPKTTIEESSNPDVVYLICEYSGTIIWRNSAGETLNGSKHHRTGEFITVKKKGNPENYYTCTLENAVSDETSDPVYERDLFKTGEDVKRAVGETVSFRPDKLESPVTSIVWKHFSLSTVKVIEWDVDDGVIIPNQRFKDITTLDEKIGQITITNLKVEHSGEYTIDINSKEQGQRFSLEVMERVPKPKTTVEESSNPDVVYLICEYSGTIIWKNSAGETLEGNKNHKPGEFITVKNTRNPENYYTCTLENAVSDETSDPVYERDLFKTGNAEKH</sequence>
<dbReference type="SUPFAM" id="SSF48726">
    <property type="entry name" value="Immunoglobulin"/>
    <property type="match status" value="2"/>
</dbReference>
<dbReference type="Gene3D" id="2.60.40.10">
    <property type="entry name" value="Immunoglobulins"/>
    <property type="match status" value="2"/>
</dbReference>
<gene>
    <name evidence="6" type="ORF">G5714_001180</name>
</gene>
<feature type="domain" description="Immunoglobulin" evidence="5">
    <location>
        <begin position="66"/>
        <end position="163"/>
    </location>
</feature>
<dbReference type="AlphaFoldDB" id="A0A7J6DIL5"/>
<feature type="domain" description="Immunoglobulin" evidence="5">
    <location>
        <begin position="251"/>
        <end position="348"/>
    </location>
</feature>
<evidence type="ECO:0000259" key="5">
    <source>
        <dbReference type="SMART" id="SM00409"/>
    </source>
</evidence>
<dbReference type="Proteomes" id="UP000579812">
    <property type="component" value="Unassembled WGS sequence"/>
</dbReference>
<evidence type="ECO:0000256" key="3">
    <source>
        <dbReference type="ARBA" id="ARBA00023136"/>
    </source>
</evidence>
<comment type="caution">
    <text evidence="6">The sequence shown here is derived from an EMBL/GenBank/DDBJ whole genome shotgun (WGS) entry which is preliminary data.</text>
</comment>
<dbReference type="GO" id="GO:0016020">
    <property type="term" value="C:membrane"/>
    <property type="evidence" value="ECO:0007669"/>
    <property type="project" value="UniProtKB-SubCell"/>
</dbReference>
<name>A0A7J6DIL5_9TELE</name>